<protein>
    <submittedName>
        <fullName evidence="1">DUF3313 domain-containing protein</fullName>
    </submittedName>
</protein>
<evidence type="ECO:0000313" key="1">
    <source>
        <dbReference type="EMBL" id="MCO5784414.1"/>
    </source>
</evidence>
<comment type="caution">
    <text evidence="1">The sequence shown here is derived from an EMBL/GenBank/DDBJ whole genome shotgun (WGS) entry which is preliminary data.</text>
</comment>
<dbReference type="Proteomes" id="UP001139290">
    <property type="component" value="Unassembled WGS sequence"/>
</dbReference>
<dbReference type="InterPro" id="IPR021747">
    <property type="entry name" value="DUF3313"/>
</dbReference>
<gene>
    <name evidence="1" type="ORF">LOD26_24350</name>
</gene>
<proteinExistence type="predicted"/>
<organism evidence="1 2">
    <name type="scientific">Citrobacter meridianamericanus</name>
    <dbReference type="NCBI Taxonomy" id="2894201"/>
    <lineage>
        <taxon>Bacteria</taxon>
        <taxon>Pseudomonadati</taxon>
        <taxon>Pseudomonadota</taxon>
        <taxon>Gammaproteobacteria</taxon>
        <taxon>Enterobacterales</taxon>
        <taxon>Enterobacteriaceae</taxon>
        <taxon>Citrobacter</taxon>
    </lineage>
</organism>
<reference evidence="1" key="1">
    <citation type="submission" date="2021-11" db="EMBL/GenBank/DDBJ databases">
        <title>Citrobacter meridianamericanus sp. nov. isolated from soil.</title>
        <authorList>
            <person name="Furlan J.P.R."/>
            <person name="Stehling E.G."/>
        </authorList>
    </citation>
    <scope>NUCLEOTIDE SEQUENCE</scope>
    <source>
        <strain evidence="1">BR102</strain>
    </source>
</reference>
<dbReference type="EMBL" id="JAJJVQ010000014">
    <property type="protein sequence ID" value="MCO5784414.1"/>
    <property type="molecule type" value="Genomic_DNA"/>
</dbReference>
<evidence type="ECO:0000313" key="2">
    <source>
        <dbReference type="Proteomes" id="UP001139290"/>
    </source>
</evidence>
<dbReference type="Pfam" id="PF11769">
    <property type="entry name" value="DUF3313"/>
    <property type="match status" value="1"/>
</dbReference>
<accession>A0ABT1BH77</accession>
<sequence length="247" mass="27282">MKTAGAADHKLCYIIRPVAGVFIALALSACTGKYTEQERYSGFLKNYDQLKQAKSASGIPVLRLVSPDFNASNYDAVYIMPVTFWPDIPVSEQAQKEKLQTILNYTNTRLEQGLRSRVPVADKPGPRTLTLRAAITAVDVKKQGLNVWEVMPVSALIAGTQYLTGYRTLDVTFYFEAEVTDSLTHKPLITVVRRSQSATLSNSHKQLTVEEVKETIAELVSDFTLYGKREGGEKGAFVDSGGTERPQ</sequence>
<name>A0ABT1BH77_9ENTR</name>
<dbReference type="PROSITE" id="PS51257">
    <property type="entry name" value="PROKAR_LIPOPROTEIN"/>
    <property type="match status" value="1"/>
</dbReference>
<keyword evidence="2" id="KW-1185">Reference proteome</keyword>
<dbReference type="RefSeq" id="WP_252839043.1">
    <property type="nucleotide sequence ID" value="NZ_JAJJVQ010000014.1"/>
</dbReference>